<evidence type="ECO:0000259" key="2">
    <source>
        <dbReference type="Pfam" id="PF14467"/>
    </source>
</evidence>
<keyword evidence="1" id="KW-0732">Signal</keyword>
<dbReference type="InterPro" id="IPR025218">
    <property type="entry name" value="DUF4426"/>
</dbReference>
<dbReference type="Proteomes" id="UP000184268">
    <property type="component" value="Unassembled WGS sequence"/>
</dbReference>
<feature type="chain" id="PRO_5009915239" description="DUF4426 domain-containing protein" evidence="1">
    <location>
        <begin position="22"/>
        <end position="146"/>
    </location>
</feature>
<evidence type="ECO:0000313" key="4">
    <source>
        <dbReference type="Proteomes" id="UP000184268"/>
    </source>
</evidence>
<dbReference type="STRING" id="299255.SAMN02745129_4106"/>
<dbReference type="AlphaFoldDB" id="A0A1M5YD82"/>
<dbReference type="Pfam" id="PF14467">
    <property type="entry name" value="DUF4426"/>
    <property type="match status" value="1"/>
</dbReference>
<keyword evidence="4" id="KW-1185">Reference proteome</keyword>
<feature type="signal peptide" evidence="1">
    <location>
        <begin position="1"/>
        <end position="21"/>
    </location>
</feature>
<dbReference type="OrthoDB" id="8563353at2"/>
<gene>
    <name evidence="3" type="ORF">SAMN02745129_4106</name>
</gene>
<organism evidence="3 4">
    <name type="scientific">Ferrimonas marina</name>
    <dbReference type="NCBI Taxonomy" id="299255"/>
    <lineage>
        <taxon>Bacteria</taxon>
        <taxon>Pseudomonadati</taxon>
        <taxon>Pseudomonadota</taxon>
        <taxon>Gammaproteobacteria</taxon>
        <taxon>Alteromonadales</taxon>
        <taxon>Ferrimonadaceae</taxon>
        <taxon>Ferrimonas</taxon>
    </lineage>
</organism>
<dbReference type="Gene3D" id="2.60.40.3340">
    <property type="entry name" value="Domain of unknown function DUF4426"/>
    <property type="match status" value="1"/>
</dbReference>
<name>A0A1M5YD82_9GAMM</name>
<feature type="domain" description="DUF4426" evidence="2">
    <location>
        <begin position="25"/>
        <end position="146"/>
    </location>
</feature>
<protein>
    <recommendedName>
        <fullName evidence="2">DUF4426 domain-containing protein</fullName>
    </recommendedName>
</protein>
<sequence length="146" mass="16167">MFRALITLVLSGLMLLVPASAEQKMQVGKYAIHYVSFGSTFLTPEVAKAYGISRSRYTGLVNVSVIDTSIQGDTSHTVAVSISGNAKNLLGSNKSLDFKEVREGDAIYYIAEVGHRNEETYTFDIQLDNGSDLNTRLQFQQKFYVD</sequence>
<reference evidence="3 4" key="1">
    <citation type="submission" date="2016-11" db="EMBL/GenBank/DDBJ databases">
        <authorList>
            <person name="Jaros S."/>
            <person name="Januszkiewicz K."/>
            <person name="Wedrychowicz H."/>
        </authorList>
    </citation>
    <scope>NUCLEOTIDE SEQUENCE [LARGE SCALE GENOMIC DNA]</scope>
    <source>
        <strain evidence="3 4">DSM 16917</strain>
    </source>
</reference>
<dbReference type="EMBL" id="FQXG01000007">
    <property type="protein sequence ID" value="SHI10005.1"/>
    <property type="molecule type" value="Genomic_DNA"/>
</dbReference>
<evidence type="ECO:0000256" key="1">
    <source>
        <dbReference type="SAM" id="SignalP"/>
    </source>
</evidence>
<dbReference type="RefSeq" id="WP_067660835.1">
    <property type="nucleotide sequence ID" value="NZ_FQXG01000007.1"/>
</dbReference>
<accession>A0A1M5YD82</accession>
<proteinExistence type="predicted"/>
<evidence type="ECO:0000313" key="3">
    <source>
        <dbReference type="EMBL" id="SHI10005.1"/>
    </source>
</evidence>